<proteinExistence type="inferred from homology"/>
<keyword evidence="9" id="KW-0496">Mitochondrion</keyword>
<dbReference type="GO" id="GO:0034246">
    <property type="term" value="F:mitochondrial transcription factor activity"/>
    <property type="evidence" value="ECO:0007669"/>
    <property type="project" value="TreeGrafter"/>
</dbReference>
<keyword evidence="10" id="KW-0804">Transcription</keyword>
<dbReference type="PIRSF" id="PIRSF027833">
    <property type="entry name" value="MtTFB2"/>
    <property type="match status" value="1"/>
</dbReference>
<dbReference type="AlphaFoldDB" id="A0A7R9BPQ9"/>
<keyword evidence="7" id="KW-0809">Transit peptide</keyword>
<dbReference type="EMBL" id="CAJPEX010001052">
    <property type="protein sequence ID" value="CAG0918048.1"/>
    <property type="molecule type" value="Genomic_DNA"/>
</dbReference>
<dbReference type="InterPro" id="IPR029063">
    <property type="entry name" value="SAM-dependent_MTases_sf"/>
</dbReference>
<reference evidence="14" key="1">
    <citation type="submission" date="2020-11" db="EMBL/GenBank/DDBJ databases">
        <authorList>
            <person name="Tran Van P."/>
        </authorList>
    </citation>
    <scope>NUCLEOTIDE SEQUENCE</scope>
</reference>
<protein>
    <recommendedName>
        <fullName evidence="12">rRNA adenine N(6)-methyltransferase</fullName>
        <ecNumber evidence="12">2.1.1.-</ecNumber>
    </recommendedName>
</protein>
<comment type="caution">
    <text evidence="11">Lacks conserved residue(s) required for the propagation of feature annotation.</text>
</comment>
<evidence type="ECO:0000256" key="10">
    <source>
        <dbReference type="ARBA" id="ARBA00023163"/>
    </source>
</evidence>
<keyword evidence="8" id="KW-0805">Transcription regulation</keyword>
<sequence>MRSFLRGELLRYYRRNFSWTSVNEARRRASHADVDVFCQTLPENERNILDQYSSLRRRISTPSSLYCVEQTVADRVANLVLNDGTANPVLEVRPGPGLITRAMLRQGIPAIRLFQDSALFGASSIKRDFPDAAIDSIMDDLLLLSKRDYADFQDPTEHRVARLLDGLQPAENGWRGDPALKIVGTLCSRKDMAFLRYMTSSCLSRRTLFQFGRVRSVFIVPSSIYEHVTARPTSGFILYKSSNILLQLLFDVKLLDTVPRSAFFPWPLAKNVARKRRSNFNEDHMYIVSIEAKRDIPGVPETQMRELAFFIFHHLTSRSRTVIPALEQWIPGCGVKLIEQGHGIFTRFGDLEPDKLKDLFLIFASHPEYESCAFKEALNLAQDAIDFPFSLADVSEKKPGVVPDLDADHDESDEHHISVQPRHRLADEA</sequence>
<evidence type="ECO:0000256" key="2">
    <source>
        <dbReference type="ARBA" id="ARBA00022552"/>
    </source>
</evidence>
<evidence type="ECO:0000256" key="8">
    <source>
        <dbReference type="ARBA" id="ARBA00023015"/>
    </source>
</evidence>
<dbReference type="OrthoDB" id="9895503at2759"/>
<evidence type="ECO:0000256" key="1">
    <source>
        <dbReference type="ARBA" id="ARBA00004173"/>
    </source>
</evidence>
<evidence type="ECO:0000256" key="5">
    <source>
        <dbReference type="ARBA" id="ARBA00022691"/>
    </source>
</evidence>
<gene>
    <name evidence="14" type="ORF">NMOB1V02_LOCUS5615</name>
</gene>
<dbReference type="SUPFAM" id="SSF53335">
    <property type="entry name" value="S-adenosyl-L-methionine-dependent methyltransferases"/>
    <property type="match status" value="1"/>
</dbReference>
<keyword evidence="6 11" id="KW-0694">RNA-binding</keyword>
<keyword evidence="3 11" id="KW-0489">Methyltransferase</keyword>
<dbReference type="GO" id="GO:0006391">
    <property type="term" value="P:transcription initiation at mitochondrial promoter"/>
    <property type="evidence" value="ECO:0007669"/>
    <property type="project" value="TreeGrafter"/>
</dbReference>
<keyword evidence="5 11" id="KW-0949">S-adenosyl-L-methionine</keyword>
<dbReference type="GO" id="GO:0000179">
    <property type="term" value="F:rRNA (adenine-N6,N6-)-dimethyltransferase activity"/>
    <property type="evidence" value="ECO:0007669"/>
    <property type="project" value="UniProtKB-UniRule"/>
</dbReference>
<evidence type="ECO:0000256" key="12">
    <source>
        <dbReference type="RuleBase" id="RU362106"/>
    </source>
</evidence>
<dbReference type="Pfam" id="PF00398">
    <property type="entry name" value="RrnaAD"/>
    <property type="match status" value="1"/>
</dbReference>
<keyword evidence="2 12" id="KW-0698">rRNA processing</keyword>
<keyword evidence="4 11" id="KW-0808">Transferase</keyword>
<evidence type="ECO:0000256" key="6">
    <source>
        <dbReference type="ARBA" id="ARBA00022884"/>
    </source>
</evidence>
<dbReference type="Gene3D" id="3.40.50.150">
    <property type="entry name" value="Vaccinia Virus protein VP39"/>
    <property type="match status" value="1"/>
</dbReference>
<evidence type="ECO:0000256" key="9">
    <source>
        <dbReference type="ARBA" id="ARBA00023128"/>
    </source>
</evidence>
<accession>A0A7R9BPQ9</accession>
<dbReference type="GO" id="GO:0003723">
    <property type="term" value="F:RNA binding"/>
    <property type="evidence" value="ECO:0007669"/>
    <property type="project" value="UniProtKB-UniRule"/>
</dbReference>
<dbReference type="PANTHER" id="PTHR11727:SF13">
    <property type="entry name" value="DIMETHYLADENOSINE TRANSFERASE 2, MITOCHONDRIAL"/>
    <property type="match status" value="1"/>
</dbReference>
<dbReference type="PROSITE" id="PS51689">
    <property type="entry name" value="SAM_RNA_A_N6_MT"/>
    <property type="match status" value="1"/>
</dbReference>
<evidence type="ECO:0000256" key="7">
    <source>
        <dbReference type="ARBA" id="ARBA00022946"/>
    </source>
</evidence>
<evidence type="ECO:0000256" key="11">
    <source>
        <dbReference type="PROSITE-ProRule" id="PRU01026"/>
    </source>
</evidence>
<evidence type="ECO:0000256" key="13">
    <source>
        <dbReference type="SAM" id="MobiDB-lite"/>
    </source>
</evidence>
<evidence type="ECO:0000256" key="4">
    <source>
        <dbReference type="ARBA" id="ARBA00022679"/>
    </source>
</evidence>
<organism evidence="14">
    <name type="scientific">Notodromas monacha</name>
    <dbReference type="NCBI Taxonomy" id="399045"/>
    <lineage>
        <taxon>Eukaryota</taxon>
        <taxon>Metazoa</taxon>
        <taxon>Ecdysozoa</taxon>
        <taxon>Arthropoda</taxon>
        <taxon>Crustacea</taxon>
        <taxon>Oligostraca</taxon>
        <taxon>Ostracoda</taxon>
        <taxon>Podocopa</taxon>
        <taxon>Podocopida</taxon>
        <taxon>Cypridocopina</taxon>
        <taxon>Cypridoidea</taxon>
        <taxon>Cyprididae</taxon>
        <taxon>Notodromas</taxon>
    </lineage>
</organism>
<feature type="region of interest" description="Disordered" evidence="13">
    <location>
        <begin position="400"/>
        <end position="429"/>
    </location>
</feature>
<comment type="similarity">
    <text evidence="11 12">Belongs to the class I-like SAM-binding methyltransferase superfamily. rRNA adenine N(6)-methyltransferase family.</text>
</comment>
<evidence type="ECO:0000313" key="15">
    <source>
        <dbReference type="Proteomes" id="UP000678499"/>
    </source>
</evidence>
<comment type="subcellular location">
    <subcellularLocation>
        <location evidence="1">Mitochondrion</location>
    </subcellularLocation>
</comment>
<feature type="binding site" evidence="11">
    <location>
        <position position="140"/>
    </location>
    <ligand>
        <name>S-adenosyl-L-methionine</name>
        <dbReference type="ChEBI" id="CHEBI:59789"/>
    </ligand>
</feature>
<keyword evidence="15" id="KW-1185">Reference proteome</keyword>
<evidence type="ECO:0000313" key="14">
    <source>
        <dbReference type="EMBL" id="CAD7277896.1"/>
    </source>
</evidence>
<dbReference type="InterPro" id="IPR001737">
    <property type="entry name" value="KsgA/Erm"/>
</dbReference>
<evidence type="ECO:0000256" key="3">
    <source>
        <dbReference type="ARBA" id="ARBA00022603"/>
    </source>
</evidence>
<dbReference type="PANTHER" id="PTHR11727">
    <property type="entry name" value="DIMETHYLADENOSINE TRANSFERASE"/>
    <property type="match status" value="1"/>
</dbReference>
<dbReference type="GO" id="GO:0005759">
    <property type="term" value="C:mitochondrial matrix"/>
    <property type="evidence" value="ECO:0007669"/>
    <property type="project" value="TreeGrafter"/>
</dbReference>
<dbReference type="Proteomes" id="UP000678499">
    <property type="component" value="Unassembled WGS sequence"/>
</dbReference>
<name>A0A7R9BPQ9_9CRUS</name>
<dbReference type="EMBL" id="OA883089">
    <property type="protein sequence ID" value="CAD7277896.1"/>
    <property type="molecule type" value="Genomic_DNA"/>
</dbReference>
<dbReference type="EC" id="2.1.1.-" evidence="12"/>